<name>A0A5B8YNX7_9FLAO</name>
<dbReference type="InterPro" id="IPR022385">
    <property type="entry name" value="Rhs_assc_core"/>
</dbReference>
<evidence type="ECO:0000256" key="6">
    <source>
        <dbReference type="SAM" id="SignalP"/>
    </source>
</evidence>
<dbReference type="Pfam" id="PF03534">
    <property type="entry name" value="SpvB"/>
    <property type="match status" value="1"/>
</dbReference>
<feature type="region of interest" description="Disordered" evidence="5">
    <location>
        <begin position="541"/>
        <end position="569"/>
    </location>
</feature>
<dbReference type="GO" id="GO:0005576">
    <property type="term" value="C:extracellular region"/>
    <property type="evidence" value="ECO:0007669"/>
    <property type="project" value="UniProtKB-SubCell"/>
</dbReference>
<evidence type="ECO:0000256" key="2">
    <source>
        <dbReference type="ARBA" id="ARBA00022525"/>
    </source>
</evidence>
<feature type="signal peptide" evidence="6">
    <location>
        <begin position="1"/>
        <end position="22"/>
    </location>
</feature>
<dbReference type="InterPro" id="IPR028994">
    <property type="entry name" value="Integrin_alpha_N"/>
</dbReference>
<dbReference type="Gene3D" id="2.130.10.130">
    <property type="entry name" value="Integrin alpha, N-terminal"/>
    <property type="match status" value="1"/>
</dbReference>
<keyword evidence="4" id="KW-0843">Virulence</keyword>
<sequence length="2108" mass="235456">MKIKILCSIFFFNLLFVFGQQGVNPLDEFTYRTIKVTNVTKDSIPLTGATGTFSTSQESGTMSISGGANPDIGETMGELSVSLTGGATYNIPIAVPPGINGIEPTISISYNSQGGNGLAGYGWNIAGVSVITRIPSTKFHDGNIDAVDFNNLDRFSFDGQRLVLKSGTYGASGAQYETENYSNVKIISYGTSPYGTAYGPSYFIVYYPDGSTARYGSTTDSRSRTDYAISYWENPQGVRISYQYVLQDNSLRINKILYGSRSTAAAINEIQFVYATRQRPEQAYVGSYTFMRKTILKEIRVLGNGVGFRNYFLNHTNATKLGYDRLTSIQEKSGDNSLAHSPVNFNYNTSSTSVNYTGITTDVGIGNIEQRNAEVVSLDLSGNGKMDFIVYPKSASQKNKFWILKDLQSGGFNYPVEVNSGAFEALVPISWLTHNNKILSGQGIGVIQNAPNNEVKFKVYSNGTTNPIYYQYEKVWNAPTYTDKSSCYDEDIQYRIPQTYISGDFNGDGLSDVLAIGKPYSYSSCYETLPNPGEPCGFLEPYSLNTANKPQKDKPVKDPPGQASKDTLTGPILESSQVESTNSSCCQCDFYSNNSSRVHLINLDRRLTTGFASSIGNLSLALQSSHKLLTADVNGDGKTDILQFTPGKVYAYTISNSGYLQLLWSTTDTRIKTEMHPMLGDYNGDGKTDFIVPTANDSYTFAVFLSTGTAFVKTEVTYPFQYKETLWNSTSATLYGYNLIAVDINGDGRTDILDYRTTTYNSSSNGSQNIKVYNNTSSSAVAVTPAFSYGGTVTKSGDLKHFPIPVFLTSDKPNLNLDFASISNNWISSFNFTMDHREDVLLRSISNNGVNHTIKYNNLNPEEYGLDYTSVYRAGYLETYPYVDISLAPGFKVVSSLQRSYSNTPTLKQTFSYYGAVSNIDGLGFLGFQGVARSNWHTGTGDRMYNVSKHDLKLRGAVTSDYLATYIDFNNIPSGWITKNTYTYDPPVLATNKTFTLNLNSKSSSSSLEGTTTTTNYLYDTYNNPKQVKTFYSGNGSETVDITYDDNPGANYYIGRPSKKIETMVVGSNTFSTEEQYTYTGSLITQKKFKGNGTQYDTENYVYDVFGNILKKTTSPYNTAAREANFEYDTSGRFLTKATDALGMATIYTYNSTSGMLATEKNPYNQTTSYFYDSWNRLVKATDYLGKNVLTTFSEASYFYTVTVYADDGTSKISVFDPLKRMTLIKEKDVLGQWVQKSYEYDKFDRPYKESEPYIGSAPSQWNLTEYDFYGRPSKHTSFTGKVTTFTYSNLSVTVNDGTKAVTTLKDAMGNVINVTDPGGTINYTYYGNGAMKTANYDGIVVSVDQDGWGRKTKLTDPSAGVYNYEYNGFGELIKETTPTGNTVYTYTSLGELQQKKVTGDNNTNMTFNYSYDATSKLLTSLKLINADGNNSDYIYSYDSHKRPLSILESNLYANFTKRYTYDDFGRISTEESQANAYGKSSIKKTKNTYQNGGLVSISDFGTNEVLWTLNEINARGQVTLSTVGNNLKKTNTYNTYGYLTEAKTEKASGTTLTQLMQLTFNFNAQRGTLTSRTNSLFSWSENFTYDGLDRLTNFDDNNSQRSHSYDSRGRITTNSAIGDYVYTSTSYRQTELNLNPAGETYFNNYQKQQISYNAFKSPVEITEEGKDKVSFEYNAFLGRANMFYGGLETDKTLRKSRKHYSHDGSMEVAYDKTTGKVTFVTYLMGDAYSSPVIWHSEHIGSTTANNFFYLHRDYLGSILGITDKEGVFKEKRHFDAWGNIVKLTDGNNVALTKFAILDMGYTGHEHLLGVGIIHMNGRLYDPVLHRFLSPDNFVTDPYNTQNYNRYAYVLNNPFMYTDPSGEEPFFIVLATILSVGIIIANAIWGDHDATPYQNTSNNYIPSPTSSGNSSNIASGSPRGTVIASEFDMPHFVKIPSWFPEVNLSRIASSLVPNERRLNTFGYNSNHQDPLKKYKDRAISLEKWQDIYRDKSWQEIATEGGWKQGQPLGPTHRYVINPIDGNVMDMRHVVIVGYGYGENVGSIIEHVQNIHPSTRASAYDPQDYYSNKVGANFFQLRHTGNWSSNSWAYDFKRFIYTHYKTLFNNYKS</sequence>
<dbReference type="SUPFAM" id="SSF69318">
    <property type="entry name" value="Integrin alpha N-terminal domain"/>
    <property type="match status" value="2"/>
</dbReference>
<dbReference type="NCBIfam" id="TIGR03696">
    <property type="entry name" value="Rhs_assc_core"/>
    <property type="match status" value="1"/>
</dbReference>
<gene>
    <name evidence="7" type="ORF">FK178_15020</name>
</gene>
<evidence type="ECO:0000313" key="8">
    <source>
        <dbReference type="Proteomes" id="UP000321954"/>
    </source>
</evidence>
<evidence type="ECO:0000256" key="4">
    <source>
        <dbReference type="ARBA" id="ARBA00023026"/>
    </source>
</evidence>
<dbReference type="Gene3D" id="2.180.10.10">
    <property type="entry name" value="RHS repeat-associated core"/>
    <property type="match status" value="2"/>
</dbReference>
<dbReference type="InterPro" id="IPR006530">
    <property type="entry name" value="YD"/>
</dbReference>
<feature type="region of interest" description="Disordered" evidence="5">
    <location>
        <begin position="1896"/>
        <end position="1917"/>
    </location>
</feature>
<proteinExistence type="predicted"/>
<evidence type="ECO:0008006" key="9">
    <source>
        <dbReference type="Google" id="ProtNLM"/>
    </source>
</evidence>
<dbReference type="RefSeq" id="WP_146837112.1">
    <property type="nucleotide sequence ID" value="NZ_CP042476.1"/>
</dbReference>
<keyword evidence="3 6" id="KW-0732">Signal</keyword>
<dbReference type="GO" id="GO:0005737">
    <property type="term" value="C:cytoplasm"/>
    <property type="evidence" value="ECO:0007669"/>
    <property type="project" value="InterPro"/>
</dbReference>
<accession>A0A5B8YNX7</accession>
<evidence type="ECO:0000313" key="7">
    <source>
        <dbReference type="EMBL" id="QED38948.1"/>
    </source>
</evidence>
<feature type="chain" id="PRO_5023092524" description="Insecticide toxin TcdB middle/N-terminal domain-containing protein" evidence="6">
    <location>
        <begin position="23"/>
        <end position="2108"/>
    </location>
</feature>
<dbReference type="InterPro" id="IPR050708">
    <property type="entry name" value="T6SS_VgrG/RHS"/>
</dbReference>
<keyword evidence="8" id="KW-1185">Reference proteome</keyword>
<dbReference type="EMBL" id="CP042476">
    <property type="protein sequence ID" value="QED38948.1"/>
    <property type="molecule type" value="Genomic_DNA"/>
</dbReference>
<dbReference type="PANTHER" id="PTHR32305">
    <property type="match status" value="1"/>
</dbReference>
<evidence type="ECO:0000256" key="3">
    <source>
        <dbReference type="ARBA" id="ARBA00022729"/>
    </source>
</evidence>
<comment type="subcellular location">
    <subcellularLocation>
        <location evidence="1">Secreted</location>
    </subcellularLocation>
</comment>
<dbReference type="KEGG" id="anp:FK178_15020"/>
<dbReference type="InterPro" id="IPR003284">
    <property type="entry name" value="Sal_SpvB"/>
</dbReference>
<dbReference type="PANTHER" id="PTHR32305:SF15">
    <property type="entry name" value="PROTEIN RHSA-RELATED"/>
    <property type="match status" value="1"/>
</dbReference>
<protein>
    <recommendedName>
        <fullName evidence="9">Insecticide toxin TcdB middle/N-terminal domain-containing protein</fullName>
    </recommendedName>
</protein>
<dbReference type="NCBIfam" id="TIGR01643">
    <property type="entry name" value="YD_repeat_2x"/>
    <property type="match status" value="1"/>
</dbReference>
<dbReference type="Proteomes" id="UP000321954">
    <property type="component" value="Chromosome"/>
</dbReference>
<evidence type="ECO:0000256" key="1">
    <source>
        <dbReference type="ARBA" id="ARBA00004613"/>
    </source>
</evidence>
<dbReference type="OrthoDB" id="6225685at2"/>
<dbReference type="InterPro" id="IPR013517">
    <property type="entry name" value="FG-GAP"/>
</dbReference>
<dbReference type="Pfam" id="PF13517">
    <property type="entry name" value="FG-GAP_3"/>
    <property type="match status" value="1"/>
</dbReference>
<keyword evidence="2" id="KW-0964">Secreted</keyword>
<organism evidence="7 8">
    <name type="scientific">Antarcticibacterium arcticum</name>
    <dbReference type="NCBI Taxonomy" id="2585771"/>
    <lineage>
        <taxon>Bacteria</taxon>
        <taxon>Pseudomonadati</taxon>
        <taxon>Bacteroidota</taxon>
        <taxon>Flavobacteriia</taxon>
        <taxon>Flavobacteriales</taxon>
        <taxon>Flavobacteriaceae</taxon>
        <taxon>Antarcticibacterium</taxon>
    </lineage>
</organism>
<feature type="compositionally biased region" description="Low complexity" evidence="5">
    <location>
        <begin position="1901"/>
        <end position="1917"/>
    </location>
</feature>
<reference evidence="7 8" key="1">
    <citation type="submission" date="2019-08" db="EMBL/GenBank/DDBJ databases">
        <title>Antarcticibacterium arcticum sp. nov., a bacterium isolated from marine sediment of the Canadian Beaufort Sea.</title>
        <authorList>
            <person name="Lee Y.M."/>
            <person name="Baek K."/>
            <person name="Lee D.-H."/>
            <person name="Shin S.C."/>
            <person name="Jin Y.K."/>
            <person name="Park Y."/>
        </authorList>
    </citation>
    <scope>NUCLEOTIDE SEQUENCE [LARGE SCALE GENOMIC DNA]</scope>
    <source>
        <strain evidence="7 8">PAMC 28998</strain>
    </source>
</reference>
<evidence type="ECO:0000256" key="5">
    <source>
        <dbReference type="SAM" id="MobiDB-lite"/>
    </source>
</evidence>